<dbReference type="EMBL" id="AP023420">
    <property type="protein sequence ID" value="BCK83013.1"/>
    <property type="molecule type" value="Genomic_DNA"/>
</dbReference>
<sequence>MLRLKANKTSLYNLVATYKPLPGMRRVDFQKANGRPDYWLEWTTDDGHTKAFLSSSLGHPILTITTHDAAGGQLYHEAHRLSVEGLRERGMVEEVTTAMERRRQAHGRA</sequence>
<gene>
    <name evidence="1" type="ORF">MM59RIKEN_03320</name>
</gene>
<evidence type="ECO:0000313" key="1">
    <source>
        <dbReference type="EMBL" id="BCK83013.1"/>
    </source>
</evidence>
<proteinExistence type="predicted"/>
<name>A0A810QEL8_9FIRM</name>
<dbReference type="Proteomes" id="UP000679848">
    <property type="component" value="Chromosome"/>
</dbReference>
<accession>A0A810QEL8</accession>
<dbReference type="AlphaFoldDB" id="A0A810QEL8"/>
<evidence type="ECO:0000313" key="2">
    <source>
        <dbReference type="Proteomes" id="UP000679848"/>
    </source>
</evidence>
<reference evidence="1" key="1">
    <citation type="submission" date="2020-09" db="EMBL/GenBank/DDBJ databases">
        <title>New species isolated from human feces.</title>
        <authorList>
            <person name="Kitahara M."/>
            <person name="Shigeno Y."/>
            <person name="Shime M."/>
            <person name="Matsumoto Y."/>
            <person name="Nakamura S."/>
            <person name="Motooka D."/>
            <person name="Fukuoka S."/>
            <person name="Nishikawa H."/>
            <person name="Benno Y."/>
        </authorList>
    </citation>
    <scope>NUCLEOTIDE SEQUENCE</scope>
    <source>
        <strain evidence="1">MM59</strain>
    </source>
</reference>
<protein>
    <submittedName>
        <fullName evidence="1">Uncharacterized protein</fullName>
    </submittedName>
</protein>
<organism evidence="1 2">
    <name type="scientific">Pusillibacter faecalis</name>
    <dbReference type="NCBI Taxonomy" id="2714358"/>
    <lineage>
        <taxon>Bacteria</taxon>
        <taxon>Bacillati</taxon>
        <taxon>Bacillota</taxon>
        <taxon>Clostridia</taxon>
        <taxon>Eubacteriales</taxon>
        <taxon>Oscillospiraceae</taxon>
        <taxon>Pusillibacter</taxon>
    </lineage>
</organism>
<dbReference type="RefSeq" id="WP_213542559.1">
    <property type="nucleotide sequence ID" value="NZ_AP023420.1"/>
</dbReference>
<keyword evidence="2" id="KW-1185">Reference proteome</keyword>
<dbReference type="KEGG" id="pfaa:MM59RIKEN_03320"/>